<name>A0A8S5MLQ4_9CAUD</name>
<feature type="compositionally biased region" description="Low complexity" evidence="1">
    <location>
        <begin position="14"/>
        <end position="27"/>
    </location>
</feature>
<evidence type="ECO:0000256" key="1">
    <source>
        <dbReference type="SAM" id="MobiDB-lite"/>
    </source>
</evidence>
<dbReference type="EMBL" id="BK014928">
    <property type="protein sequence ID" value="DAD83160.1"/>
    <property type="molecule type" value="Genomic_DNA"/>
</dbReference>
<evidence type="ECO:0000313" key="2">
    <source>
        <dbReference type="EMBL" id="DAD83160.1"/>
    </source>
</evidence>
<feature type="compositionally biased region" description="Low complexity" evidence="1">
    <location>
        <begin position="50"/>
        <end position="65"/>
    </location>
</feature>
<sequence length="252" mass="26394">MDIHEQLRQTLAGLQAATGAARPAPATGRRKRVLSRLPEQPVTSPDDAEAFASAVTAATDELIPPASAPPPDGPANEPLGDTPPLPSCPLPIPVGHWEALATDMALDRYPLQSIAGAYGTTAEDIQRLVQDNSHFARLLAGKQEEVASLDNSPSRAAFATEMRAVVNRSTRFFAMRLSDPSTSTKDFAALFALGARLARFDTAPQDGQGGGTSVVFNIQGVPGLEHTGQRSPSSIIDVQVSPPSVPDAGDDA</sequence>
<feature type="region of interest" description="Disordered" evidence="1">
    <location>
        <begin position="223"/>
        <end position="252"/>
    </location>
</feature>
<feature type="region of interest" description="Disordered" evidence="1">
    <location>
        <begin position="14"/>
        <end position="87"/>
    </location>
</feature>
<reference evidence="2" key="1">
    <citation type="journal article" date="2021" name="Proc. Natl. Acad. Sci. U.S.A.">
        <title>A Catalog of Tens of Thousands of Viruses from Human Metagenomes Reveals Hidden Associations with Chronic Diseases.</title>
        <authorList>
            <person name="Tisza M.J."/>
            <person name="Buck C.B."/>
        </authorList>
    </citation>
    <scope>NUCLEOTIDE SEQUENCE</scope>
    <source>
        <strain evidence="2">Ctlpi2</strain>
    </source>
</reference>
<organism evidence="2">
    <name type="scientific">Podoviridae sp. ctlpi2</name>
    <dbReference type="NCBI Taxonomy" id="2826574"/>
    <lineage>
        <taxon>Viruses</taxon>
        <taxon>Duplodnaviria</taxon>
        <taxon>Heunggongvirae</taxon>
        <taxon>Uroviricota</taxon>
        <taxon>Caudoviricetes</taxon>
    </lineage>
</organism>
<proteinExistence type="predicted"/>
<accession>A0A8S5MLQ4</accession>
<protein>
    <submittedName>
        <fullName evidence="2">Uncharacterized protein</fullName>
    </submittedName>
</protein>